<dbReference type="GO" id="GO:0006935">
    <property type="term" value="P:chemotaxis"/>
    <property type="evidence" value="ECO:0007669"/>
    <property type="project" value="UniProtKB-ARBA"/>
</dbReference>
<evidence type="ECO:0000256" key="2">
    <source>
        <dbReference type="ARBA" id="ARBA00023224"/>
    </source>
</evidence>
<evidence type="ECO:0000256" key="1">
    <source>
        <dbReference type="ARBA" id="ARBA00004370"/>
    </source>
</evidence>
<sequence length="390" mass="42903">MKKQFDKKHILAWLSSICFVAIAFWLVNVLAAFFVFLASALMFVLCRTIPSVVVDKSDGNKSLSSTEIDKLKSDVLHDVSQQIENIRAENQQVSTILTNAVQSLTDSFQGLSEQSDQETKMLLSLVDQRDDEQGLSEFIQETESVMNYLVQTLLKNSEGSNLVMSKLGEIKQRVDGVISLLDDVKDIASQTNLLALNAAIEAARAGDAGRGFAVVADEVRKLSQKSDDFSDEINKITMKVKATIDETGGIISELVSADTDLVMNSKSKVAQITSTMSLINNKTESVITGSSDISQQISSLVNQALTSLQFEDMCHQLNEHMDKRLNTVSDLIDVINEIPSSADDAADLGEYQQKFLQVKETIAQLHKKINETSHKSVTQKSVDAGDIELF</sequence>
<protein>
    <submittedName>
        <fullName evidence="6">Methyl-accepting chemotaxis sensory transducer</fullName>
    </submittedName>
</protein>
<dbReference type="PANTHER" id="PTHR32089:SF114">
    <property type="entry name" value="METHYL-ACCEPTING CHEMOTAXIS PROTEIN MCPB"/>
    <property type="match status" value="1"/>
</dbReference>
<dbReference type="GO" id="GO:0016020">
    <property type="term" value="C:membrane"/>
    <property type="evidence" value="ECO:0007669"/>
    <property type="project" value="UniProtKB-SubCell"/>
</dbReference>
<dbReference type="AlphaFoldDB" id="A0A1I3WR51"/>
<evidence type="ECO:0000313" key="7">
    <source>
        <dbReference type="Proteomes" id="UP000198924"/>
    </source>
</evidence>
<organism evidence="6 7">
    <name type="scientific">Methylophaga sulfidovorans</name>
    <dbReference type="NCBI Taxonomy" id="45496"/>
    <lineage>
        <taxon>Bacteria</taxon>
        <taxon>Pseudomonadati</taxon>
        <taxon>Pseudomonadota</taxon>
        <taxon>Gammaproteobacteria</taxon>
        <taxon>Thiotrichales</taxon>
        <taxon>Piscirickettsiaceae</taxon>
        <taxon>Methylophaga</taxon>
    </lineage>
</organism>
<reference evidence="7" key="1">
    <citation type="submission" date="2016-10" db="EMBL/GenBank/DDBJ databases">
        <authorList>
            <person name="Varghese N."/>
            <person name="Submissions S."/>
        </authorList>
    </citation>
    <scope>NUCLEOTIDE SEQUENCE [LARGE SCALE GENOMIC DNA]</scope>
    <source>
        <strain evidence="7">DSM 11578</strain>
    </source>
</reference>
<proteinExistence type="predicted"/>
<feature type="domain" description="Methyl-accepting transducer" evidence="5">
    <location>
        <begin position="75"/>
        <end position="312"/>
    </location>
</feature>
<dbReference type="GO" id="GO:0007165">
    <property type="term" value="P:signal transduction"/>
    <property type="evidence" value="ECO:0007669"/>
    <property type="project" value="UniProtKB-KW"/>
</dbReference>
<keyword evidence="4" id="KW-0812">Transmembrane</keyword>
<name>A0A1I3WR51_9GAMM</name>
<keyword evidence="4" id="KW-1133">Transmembrane helix</keyword>
<feature type="transmembrane region" description="Helical" evidence="4">
    <location>
        <begin position="12"/>
        <end position="45"/>
    </location>
</feature>
<dbReference type="STRING" id="45496.SAMN04488079_10526"/>
<dbReference type="PROSITE" id="PS50111">
    <property type="entry name" value="CHEMOTAXIS_TRANSDUC_2"/>
    <property type="match status" value="1"/>
</dbReference>
<dbReference type="SUPFAM" id="SSF58104">
    <property type="entry name" value="Methyl-accepting chemotaxis protein (MCP) signaling domain"/>
    <property type="match status" value="1"/>
</dbReference>
<dbReference type="PANTHER" id="PTHR32089">
    <property type="entry name" value="METHYL-ACCEPTING CHEMOTAXIS PROTEIN MCPB"/>
    <property type="match status" value="1"/>
</dbReference>
<dbReference type="RefSeq" id="WP_091712105.1">
    <property type="nucleotide sequence ID" value="NZ_FOSH01000005.1"/>
</dbReference>
<accession>A0A1I3WR51</accession>
<dbReference type="Pfam" id="PF00015">
    <property type="entry name" value="MCPsignal"/>
    <property type="match status" value="1"/>
</dbReference>
<keyword evidence="7" id="KW-1185">Reference proteome</keyword>
<keyword evidence="2 3" id="KW-0807">Transducer</keyword>
<dbReference type="InterPro" id="IPR004089">
    <property type="entry name" value="MCPsignal_dom"/>
</dbReference>
<dbReference type="OrthoDB" id="5573670at2"/>
<evidence type="ECO:0000259" key="5">
    <source>
        <dbReference type="PROSITE" id="PS50111"/>
    </source>
</evidence>
<gene>
    <name evidence="6" type="ORF">SAMN04488079_10526</name>
</gene>
<evidence type="ECO:0000256" key="3">
    <source>
        <dbReference type="PROSITE-ProRule" id="PRU00284"/>
    </source>
</evidence>
<comment type="subcellular location">
    <subcellularLocation>
        <location evidence="1">Membrane</location>
    </subcellularLocation>
</comment>
<dbReference type="Gene3D" id="1.10.287.950">
    <property type="entry name" value="Methyl-accepting chemotaxis protein"/>
    <property type="match status" value="1"/>
</dbReference>
<dbReference type="SMART" id="SM00283">
    <property type="entry name" value="MA"/>
    <property type="match status" value="1"/>
</dbReference>
<evidence type="ECO:0000256" key="4">
    <source>
        <dbReference type="SAM" id="Phobius"/>
    </source>
</evidence>
<keyword evidence="4" id="KW-0472">Membrane</keyword>
<dbReference type="Proteomes" id="UP000198924">
    <property type="component" value="Unassembled WGS sequence"/>
</dbReference>
<evidence type="ECO:0000313" key="6">
    <source>
        <dbReference type="EMBL" id="SFK10005.1"/>
    </source>
</evidence>
<dbReference type="EMBL" id="FOSH01000005">
    <property type="protein sequence ID" value="SFK10005.1"/>
    <property type="molecule type" value="Genomic_DNA"/>
</dbReference>